<keyword evidence="2" id="KW-1185">Reference proteome</keyword>
<gene>
    <name evidence="1" type="ORF">V6N11_044460</name>
</gene>
<accession>A0ABR2RFL2</accession>
<sequence>MIEKLLPNDALLLIDGIMPHLASAEPVVPRWGGRDGDVFSVSSAYVTCVGPGYERYPIVTRKSVAKQVTFRPIESLLHRLWEVVLIHDVRECNTIVNAMTKMVNGDAQDCRVFYSPPYSVLELPYKDCSN</sequence>
<dbReference type="Proteomes" id="UP001396334">
    <property type="component" value="Unassembled WGS sequence"/>
</dbReference>
<dbReference type="EMBL" id="JBBPBN010000023">
    <property type="protein sequence ID" value="KAK9011614.1"/>
    <property type="molecule type" value="Genomic_DNA"/>
</dbReference>
<reference evidence="1 2" key="1">
    <citation type="journal article" date="2024" name="G3 (Bethesda)">
        <title>Genome assembly of Hibiscus sabdariffa L. provides insights into metabolisms of medicinal natural products.</title>
        <authorList>
            <person name="Kim T."/>
        </authorList>
    </citation>
    <scope>NUCLEOTIDE SEQUENCE [LARGE SCALE GENOMIC DNA]</scope>
    <source>
        <strain evidence="1">TK-2024</strain>
        <tissue evidence="1">Old leaves</tissue>
    </source>
</reference>
<organism evidence="1 2">
    <name type="scientific">Hibiscus sabdariffa</name>
    <name type="common">roselle</name>
    <dbReference type="NCBI Taxonomy" id="183260"/>
    <lineage>
        <taxon>Eukaryota</taxon>
        <taxon>Viridiplantae</taxon>
        <taxon>Streptophyta</taxon>
        <taxon>Embryophyta</taxon>
        <taxon>Tracheophyta</taxon>
        <taxon>Spermatophyta</taxon>
        <taxon>Magnoliopsida</taxon>
        <taxon>eudicotyledons</taxon>
        <taxon>Gunneridae</taxon>
        <taxon>Pentapetalae</taxon>
        <taxon>rosids</taxon>
        <taxon>malvids</taxon>
        <taxon>Malvales</taxon>
        <taxon>Malvaceae</taxon>
        <taxon>Malvoideae</taxon>
        <taxon>Hibiscus</taxon>
    </lineage>
</organism>
<name>A0ABR2RFL2_9ROSI</name>
<evidence type="ECO:0000313" key="1">
    <source>
        <dbReference type="EMBL" id="KAK9011614.1"/>
    </source>
</evidence>
<protein>
    <submittedName>
        <fullName evidence="1">Uncharacterized protein</fullName>
    </submittedName>
</protein>
<comment type="caution">
    <text evidence="1">The sequence shown here is derived from an EMBL/GenBank/DDBJ whole genome shotgun (WGS) entry which is preliminary data.</text>
</comment>
<evidence type="ECO:0000313" key="2">
    <source>
        <dbReference type="Proteomes" id="UP001396334"/>
    </source>
</evidence>
<proteinExistence type="predicted"/>